<comment type="caution">
    <text evidence="2">The sequence shown here is derived from an EMBL/GenBank/DDBJ whole genome shotgun (WGS) entry which is preliminary data.</text>
</comment>
<keyword evidence="3" id="KW-1185">Reference proteome</keyword>
<protein>
    <submittedName>
        <fullName evidence="2">Uncharacterized protein</fullName>
    </submittedName>
</protein>
<name>A0AAV9JYP1_9PEZI</name>
<gene>
    <name evidence="2" type="ORF">LTR36_003163</name>
</gene>
<dbReference type="AlphaFoldDB" id="A0AAV9JYP1"/>
<accession>A0AAV9JYP1</accession>
<evidence type="ECO:0000256" key="1">
    <source>
        <dbReference type="SAM" id="MobiDB-lite"/>
    </source>
</evidence>
<dbReference type="EMBL" id="JAVFHQ010000002">
    <property type="protein sequence ID" value="KAK4550196.1"/>
    <property type="molecule type" value="Genomic_DNA"/>
</dbReference>
<evidence type="ECO:0000313" key="3">
    <source>
        <dbReference type="Proteomes" id="UP001324427"/>
    </source>
</evidence>
<reference evidence="2 3" key="1">
    <citation type="submission" date="2021-11" db="EMBL/GenBank/DDBJ databases">
        <title>Black yeast isolated from Biological Soil Crust.</title>
        <authorList>
            <person name="Kurbessoian T."/>
        </authorList>
    </citation>
    <scope>NUCLEOTIDE SEQUENCE [LARGE SCALE GENOMIC DNA]</scope>
    <source>
        <strain evidence="2 3">CCFEE 5522</strain>
    </source>
</reference>
<sequence>MAPRIDDRWLWLGFGVFIFFAARNIRAAIKDTLILTELDPAQYEDKNEKGRKQPEDAINLAALKTLATSPNPNIANAAISLLVTRFAQTPRASQILAKDTYSRDETLRRQARTAVTFLKDWPLPPADIDRGAAGFDMPWTPPLRQRGDELDGGDDDDDEGNDGAFEGTPDSLPDLIDPITTAVDERLALGVGPTPSTVSPWAEGVGLAIPQPRVPHAAPETERRRRRREAMVLHEGGGGIVEGDIIRPR</sequence>
<feature type="region of interest" description="Disordered" evidence="1">
    <location>
        <begin position="133"/>
        <end position="175"/>
    </location>
</feature>
<dbReference type="Proteomes" id="UP001324427">
    <property type="component" value="Unassembled WGS sequence"/>
</dbReference>
<evidence type="ECO:0000313" key="2">
    <source>
        <dbReference type="EMBL" id="KAK4550196.1"/>
    </source>
</evidence>
<feature type="compositionally biased region" description="Acidic residues" evidence="1">
    <location>
        <begin position="150"/>
        <end position="161"/>
    </location>
</feature>
<organism evidence="2 3">
    <name type="scientific">Oleoguttula mirabilis</name>
    <dbReference type="NCBI Taxonomy" id="1507867"/>
    <lineage>
        <taxon>Eukaryota</taxon>
        <taxon>Fungi</taxon>
        <taxon>Dikarya</taxon>
        <taxon>Ascomycota</taxon>
        <taxon>Pezizomycotina</taxon>
        <taxon>Dothideomycetes</taxon>
        <taxon>Dothideomycetidae</taxon>
        <taxon>Mycosphaerellales</taxon>
        <taxon>Teratosphaeriaceae</taxon>
        <taxon>Oleoguttula</taxon>
    </lineage>
</organism>
<proteinExistence type="predicted"/>